<keyword evidence="2" id="KW-0472">Membrane</keyword>
<sequence>MSQGKQPDKRAGNVARDAPSRAPRNEAVWLCQLAPCTSAAPHGTSGGVGAPGAAMKAFHPPTAVSAPPMLTNHLHTLARRDSRFGSGNLTAKQGGIIAAILVPLFIVVVVLRVLYEKNKRRVPPGEDEVRSTPFTRGEAPASAWFARRDAEAQSPPVPPPPYVTSLVAQPLSMPSPPAAAHLPPSPVTSLPPYRPSAK</sequence>
<evidence type="ECO:0000256" key="2">
    <source>
        <dbReference type="SAM" id="Phobius"/>
    </source>
</evidence>
<organism evidence="3 4">
    <name type="scientific">Vanrija pseudolonga</name>
    <dbReference type="NCBI Taxonomy" id="143232"/>
    <lineage>
        <taxon>Eukaryota</taxon>
        <taxon>Fungi</taxon>
        <taxon>Dikarya</taxon>
        <taxon>Basidiomycota</taxon>
        <taxon>Agaricomycotina</taxon>
        <taxon>Tremellomycetes</taxon>
        <taxon>Trichosporonales</taxon>
        <taxon>Trichosporonaceae</taxon>
        <taxon>Vanrija</taxon>
    </lineage>
</organism>
<evidence type="ECO:0000256" key="1">
    <source>
        <dbReference type="SAM" id="MobiDB-lite"/>
    </source>
</evidence>
<dbReference type="Proteomes" id="UP000827549">
    <property type="component" value="Chromosome 1"/>
</dbReference>
<dbReference type="GeneID" id="87804324"/>
<keyword evidence="2" id="KW-0812">Transmembrane</keyword>
<feature type="transmembrane region" description="Helical" evidence="2">
    <location>
        <begin position="96"/>
        <end position="115"/>
    </location>
</feature>
<feature type="region of interest" description="Disordered" evidence="1">
    <location>
        <begin position="143"/>
        <end position="198"/>
    </location>
</feature>
<keyword evidence="4" id="KW-1185">Reference proteome</keyword>
<dbReference type="AlphaFoldDB" id="A0AAF1BFH6"/>
<gene>
    <name evidence="3" type="ORF">LOC62_01G001066</name>
</gene>
<protein>
    <recommendedName>
        <fullName evidence="5">Transmembrane protein</fullName>
    </recommendedName>
</protein>
<name>A0AAF1BFH6_9TREE</name>
<reference evidence="3" key="1">
    <citation type="submission" date="2023-10" db="EMBL/GenBank/DDBJ databases">
        <authorList>
            <person name="Noh H."/>
        </authorList>
    </citation>
    <scope>NUCLEOTIDE SEQUENCE</scope>
    <source>
        <strain evidence="3">DUCC4014</strain>
    </source>
</reference>
<dbReference type="RefSeq" id="XP_062623519.1">
    <property type="nucleotide sequence ID" value="XM_062767535.1"/>
</dbReference>
<proteinExistence type="predicted"/>
<keyword evidence="2" id="KW-1133">Transmembrane helix</keyword>
<accession>A0AAF1BFH6</accession>
<evidence type="ECO:0000313" key="4">
    <source>
        <dbReference type="Proteomes" id="UP000827549"/>
    </source>
</evidence>
<feature type="compositionally biased region" description="Basic and acidic residues" evidence="1">
    <location>
        <begin position="1"/>
        <end position="11"/>
    </location>
</feature>
<evidence type="ECO:0008006" key="5">
    <source>
        <dbReference type="Google" id="ProtNLM"/>
    </source>
</evidence>
<dbReference type="EMBL" id="CP086714">
    <property type="protein sequence ID" value="WOO77487.1"/>
    <property type="molecule type" value="Genomic_DNA"/>
</dbReference>
<feature type="region of interest" description="Disordered" evidence="1">
    <location>
        <begin position="1"/>
        <end position="21"/>
    </location>
</feature>
<evidence type="ECO:0000313" key="3">
    <source>
        <dbReference type="EMBL" id="WOO77487.1"/>
    </source>
</evidence>